<dbReference type="CDD" id="cd00637">
    <property type="entry name" value="7tm_classA_rhodopsin-like"/>
    <property type="match status" value="1"/>
</dbReference>
<keyword evidence="6" id="KW-0297">G-protein coupled receptor</keyword>
<evidence type="ECO:0000259" key="12">
    <source>
        <dbReference type="PROSITE" id="PS50262"/>
    </source>
</evidence>
<name>A0ABQ7SAG4_9ACAR</name>
<feature type="compositionally biased region" description="Low complexity" evidence="10">
    <location>
        <begin position="1018"/>
        <end position="1035"/>
    </location>
</feature>
<dbReference type="Gene3D" id="1.20.1070.10">
    <property type="entry name" value="Rhodopsin 7-helix transmembrane proteins"/>
    <property type="match status" value="2"/>
</dbReference>
<feature type="transmembrane region" description="Helical" evidence="11">
    <location>
        <begin position="279"/>
        <end position="296"/>
    </location>
</feature>
<dbReference type="PANTHER" id="PTHR24248:SF66">
    <property type="entry name" value="OCTOPAMINE RECEPTOR BETA-3R"/>
    <property type="match status" value="1"/>
</dbReference>
<proteinExistence type="inferred from homology"/>
<dbReference type="EMBL" id="JAIFTH010000151">
    <property type="protein sequence ID" value="KAG9510415.1"/>
    <property type="molecule type" value="Genomic_DNA"/>
</dbReference>
<evidence type="ECO:0000313" key="13">
    <source>
        <dbReference type="EMBL" id="KAG9510415.1"/>
    </source>
</evidence>
<comment type="subcellular location">
    <subcellularLocation>
        <location evidence="1">Cell membrane</location>
        <topology evidence="1">Multi-pass membrane protein</topology>
    </subcellularLocation>
</comment>
<dbReference type="PROSITE" id="PS50262">
    <property type="entry name" value="G_PROTEIN_RECEP_F1_2"/>
    <property type="match status" value="1"/>
</dbReference>
<feature type="region of interest" description="Disordered" evidence="10">
    <location>
        <begin position="711"/>
        <end position="740"/>
    </location>
</feature>
<dbReference type="SUPFAM" id="SSF81321">
    <property type="entry name" value="Family A G protein-coupled receptor-like"/>
    <property type="match status" value="2"/>
</dbReference>
<evidence type="ECO:0000313" key="14">
    <source>
        <dbReference type="Proteomes" id="UP000825002"/>
    </source>
</evidence>
<keyword evidence="3" id="KW-1003">Cell membrane</keyword>
<feature type="transmembrane region" description="Helical" evidence="11">
    <location>
        <begin position="175"/>
        <end position="197"/>
    </location>
</feature>
<keyword evidence="9" id="KW-0807">Transducer</keyword>
<organism evidence="13 14">
    <name type="scientific">Fragariocoptes setiger</name>
    <dbReference type="NCBI Taxonomy" id="1670756"/>
    <lineage>
        <taxon>Eukaryota</taxon>
        <taxon>Metazoa</taxon>
        <taxon>Ecdysozoa</taxon>
        <taxon>Arthropoda</taxon>
        <taxon>Chelicerata</taxon>
        <taxon>Arachnida</taxon>
        <taxon>Acari</taxon>
        <taxon>Acariformes</taxon>
        <taxon>Trombidiformes</taxon>
        <taxon>Prostigmata</taxon>
        <taxon>Eupodina</taxon>
        <taxon>Eriophyoidea</taxon>
        <taxon>Phytoptidae</taxon>
        <taxon>Fragariocoptes</taxon>
    </lineage>
</organism>
<feature type="non-terminal residue" evidence="13">
    <location>
        <position position="1"/>
    </location>
</feature>
<feature type="region of interest" description="Disordered" evidence="10">
    <location>
        <begin position="1014"/>
        <end position="1035"/>
    </location>
</feature>
<evidence type="ECO:0000256" key="2">
    <source>
        <dbReference type="ARBA" id="ARBA00010663"/>
    </source>
</evidence>
<dbReference type="InterPro" id="IPR017452">
    <property type="entry name" value="GPCR_Rhodpsn_7TM"/>
</dbReference>
<feature type="transmembrane region" description="Helical" evidence="11">
    <location>
        <begin position="481"/>
        <end position="504"/>
    </location>
</feature>
<comment type="similarity">
    <text evidence="2">Belongs to the G-protein coupled receptor 1 family.</text>
</comment>
<dbReference type="InterPro" id="IPR000276">
    <property type="entry name" value="GPCR_Rhodpsn"/>
</dbReference>
<feature type="compositionally biased region" description="Low complexity" evidence="10">
    <location>
        <begin position="711"/>
        <end position="726"/>
    </location>
</feature>
<feature type="domain" description="G-protein coupled receptors family 1 profile" evidence="12">
    <location>
        <begin position="117"/>
        <end position="295"/>
    </location>
</feature>
<evidence type="ECO:0000256" key="3">
    <source>
        <dbReference type="ARBA" id="ARBA00022475"/>
    </source>
</evidence>
<reference evidence="13 14" key="1">
    <citation type="submission" date="2020-10" db="EMBL/GenBank/DDBJ databases">
        <authorList>
            <person name="Klimov P.B."/>
            <person name="Dyachkov S.M."/>
            <person name="Chetverikov P.E."/>
        </authorList>
    </citation>
    <scope>NUCLEOTIDE SEQUENCE [LARGE SCALE GENOMIC DNA]</scope>
    <source>
        <strain evidence="13">BMOC 18-1129-001#AD2665</strain>
        <tissue evidence="13">Entire mites</tissue>
    </source>
</reference>
<keyword evidence="4 11" id="KW-0812">Transmembrane</keyword>
<evidence type="ECO:0000256" key="5">
    <source>
        <dbReference type="ARBA" id="ARBA00022989"/>
    </source>
</evidence>
<sequence>LQFNIKSPESNLLPGEFESNPTSNAWLSQANHQLSVNQQQQQRILLPQQYMADNSSPRAQTAMGQIPSQLYQNQFGAPTTTMLKNKKPVYVAVNPATTNGLLLLLLLSFIALAGTIGTIFIVSALTVIETLQTRANCYLVSVAICHLPVTLLVIPTSAVQIMAGDSFVPEQQLCHYHWLAFEMCLIVNQLTFLAIAADNYIAASTTKAANYAAASISAPNSTTTTSNTVPCVSSTNTSALSSSKLDKCAATAPSKRELDDGCSAPLCCHYDVCCSRARIMALILMIWIAALVLVFQRHQHNFGPSFCPLGTPTSIRSLTLSTGRHPNAQDTRYTSGHIGSHILDSEHKSFSDQLSSGSGSTHSNASNYDISGYQRYNNKHNNLASVLNKSPEHYSNSNSVRQLAGHSNYLQSSLPSSDEHTTAYQSYQSATKSGLVTDRTRTNNHNNNINTTLHNSVQSTTTTTAVLAVIQTPVISVEHQLVVLVGAVLTPTLLSVLLFTRAWFTMKQIKLPPYTPVASTIPPGSASITPLPAAGPVSMSTTPNVPGSSTLIAPTSTNMCLEATQQTTTVASLSPGARDCRDSTYLPQHSSPHAPIEHRFQPLPEHSNNNIRNHHSAGLEPFVSNALNSAVGPPTASSISIPTSAPADTNVATKGLTTKGSVRLSSLQQPLASGHAKIYATSSLCLEQKQAPMAPTAPLLTSVTRLPSTCSPTPSISITQQQQQPSHLVPPSARNLTPSPTSIGGLTALTSCPNSLSTSPQPASSLIADYKDNQKLHSTSHAQLARTISYMTSSFVADDQLLKSNIAVFVFTLFLWSPYLLTSAIVTGRRQLFVALDVSNTLWWILVLNSCSYSYVYASTNRDFREAFNKLFYYCCCKSHVTFQRKGPILRRQLDVDESGNLRIHIIPGLNLYAHRANKEASIHDHHNHHHHNSSSGLGGAALASGGSHTLHGKSDYHSMSVGGGFGGPFYSIVGSSGRANQSSGASSSGAGFGHHSYAHHSSGGRTYTASHSYFGGRSSHSQHVSSSRHATSEL</sequence>
<dbReference type="PRINTS" id="PR00237">
    <property type="entry name" value="GPCRRHODOPSN"/>
</dbReference>
<evidence type="ECO:0000256" key="10">
    <source>
        <dbReference type="SAM" id="MobiDB-lite"/>
    </source>
</evidence>
<comment type="caution">
    <text evidence="13">The sequence shown here is derived from an EMBL/GenBank/DDBJ whole genome shotgun (WGS) entry which is preliminary data.</text>
</comment>
<dbReference type="Proteomes" id="UP000825002">
    <property type="component" value="Unassembled WGS sequence"/>
</dbReference>
<feature type="transmembrane region" description="Helical" evidence="11">
    <location>
        <begin position="101"/>
        <end position="125"/>
    </location>
</feature>
<keyword evidence="14" id="KW-1185">Reference proteome</keyword>
<evidence type="ECO:0000256" key="4">
    <source>
        <dbReference type="ARBA" id="ARBA00022692"/>
    </source>
</evidence>
<feature type="transmembrane region" description="Helical" evidence="11">
    <location>
        <begin position="137"/>
        <end position="163"/>
    </location>
</feature>
<evidence type="ECO:0000256" key="9">
    <source>
        <dbReference type="ARBA" id="ARBA00023224"/>
    </source>
</evidence>
<evidence type="ECO:0000256" key="8">
    <source>
        <dbReference type="ARBA" id="ARBA00023170"/>
    </source>
</evidence>
<keyword evidence="7 11" id="KW-0472">Membrane</keyword>
<evidence type="ECO:0000256" key="7">
    <source>
        <dbReference type="ARBA" id="ARBA00023136"/>
    </source>
</evidence>
<feature type="transmembrane region" description="Helical" evidence="11">
    <location>
        <begin position="801"/>
        <end position="821"/>
    </location>
</feature>
<accession>A0ABQ7SAG4</accession>
<protein>
    <recommendedName>
        <fullName evidence="12">G-protein coupled receptors family 1 profile domain-containing protein</fullName>
    </recommendedName>
</protein>
<keyword evidence="5 11" id="KW-1133">Transmembrane helix</keyword>
<dbReference type="PANTHER" id="PTHR24248">
    <property type="entry name" value="ADRENERGIC RECEPTOR-RELATED G-PROTEIN COUPLED RECEPTOR"/>
    <property type="match status" value="1"/>
</dbReference>
<feature type="transmembrane region" description="Helical" evidence="11">
    <location>
        <begin position="841"/>
        <end position="858"/>
    </location>
</feature>
<gene>
    <name evidence="13" type="ORF">GZH46_01046</name>
</gene>
<evidence type="ECO:0000256" key="1">
    <source>
        <dbReference type="ARBA" id="ARBA00004651"/>
    </source>
</evidence>
<evidence type="ECO:0000256" key="6">
    <source>
        <dbReference type="ARBA" id="ARBA00023040"/>
    </source>
</evidence>
<evidence type="ECO:0000256" key="11">
    <source>
        <dbReference type="SAM" id="Phobius"/>
    </source>
</evidence>
<keyword evidence="8" id="KW-0675">Receptor</keyword>